<evidence type="ECO:0000313" key="1">
    <source>
        <dbReference type="EMBL" id="CAD2182345.1"/>
    </source>
</evidence>
<protein>
    <submittedName>
        <fullName evidence="1">Uncharacterized protein</fullName>
    </submittedName>
</protein>
<reference evidence="1 2" key="1">
    <citation type="submission" date="2020-08" db="EMBL/GenBank/DDBJ databases">
        <authorList>
            <person name="Koutsovoulos G."/>
            <person name="Danchin GJ E."/>
        </authorList>
    </citation>
    <scope>NUCLEOTIDE SEQUENCE [LARGE SCALE GENOMIC DNA]</scope>
</reference>
<dbReference type="EMBL" id="CAJEWN010000428">
    <property type="protein sequence ID" value="CAD2182345.1"/>
    <property type="molecule type" value="Genomic_DNA"/>
</dbReference>
<proteinExistence type="predicted"/>
<organism evidence="1 2">
    <name type="scientific">Meloidogyne enterolobii</name>
    <name type="common">Root-knot nematode worm</name>
    <name type="synonym">Meloidogyne mayaguensis</name>
    <dbReference type="NCBI Taxonomy" id="390850"/>
    <lineage>
        <taxon>Eukaryota</taxon>
        <taxon>Metazoa</taxon>
        <taxon>Ecdysozoa</taxon>
        <taxon>Nematoda</taxon>
        <taxon>Chromadorea</taxon>
        <taxon>Rhabditida</taxon>
        <taxon>Tylenchina</taxon>
        <taxon>Tylenchomorpha</taxon>
        <taxon>Tylenchoidea</taxon>
        <taxon>Meloidogynidae</taxon>
        <taxon>Meloidogyninae</taxon>
        <taxon>Meloidogyne</taxon>
    </lineage>
</organism>
<dbReference type="AlphaFoldDB" id="A0A6V7W589"/>
<evidence type="ECO:0000313" key="2">
    <source>
        <dbReference type="Proteomes" id="UP000580250"/>
    </source>
</evidence>
<name>A0A6V7W589_MELEN</name>
<sequence length="1073" mass="127154">MNEFEWNKLYWRITHILISEKMNDIVDKLIHSSDKKEDNKLVEESDFYYRIYSYGMENKEYTVNRLLYYNLENFDETREADQAEKHLHNFNISEEDSIRIAELHLTAIKQLIYFCEIDLTDKQVQGCSSNVSTIIPTKSQLTISLENMTDKDLIGLTKLRMRKVLGDLMLEELEMNQPVLFKIDVLSTQDYVNLYKTILSHSLGEIKSLKNELHLYFIFVYADIYATAKKYYEKLGIRENGFKLTVNSLIKNAFEVDDLSKKKLNIKSIRSLILVWKDLLFKQDKDRCKQLFRNYNDSDISTIRLLFSVSHANFLIKINKENKQIYEKFSQFLQKTIGTKTRLRQLLYAIEVDQTNEEYPFNIAPKYLNEYSELIPLVNIDLNQEEILERLSDYYIKGLNNLNEEDNLKFFYSSSLLVNIYWIEELSKDINKEIFNSDRLRRRILRLADYFTDKDLKFCIKFGNSKLNYLYSFRNKLSKNPKFISKKTLFEATEDGKKKELMNISGQIESNQKIFNILSKDPKFMGRFKSKIEQEKEIGHLMYDLLIPATYDNQLHKYIRCPESGTKIEEKEETQHIKEYLATPIADAKLIIISSIALYYETKIKEMIKDFKSSDKSKIVKNLVEILKIKNQEEKLCGLYFILDGDIKNILNYKNPQKWTEYLKKFDINVHSDLPILLKGNLQCKKDFEQTTKHILDKYLNYKHKDVLQKIIFNYFEFLIGKYPDIQLFFCKNGMKKEERLEYLDLYKKNLLNLIGIENLNKLEIKYPEILRIDFVQKDVAIKYYEEYLQNPIASSISIEAIKTLNIKFLLKMLIDNYSIIESRKNEYLRNIFKERLDWAMNVIVNKNEGIYSDENLCFIINFIKLLQKCLNMGVTDPNHAALLVKLWTGSFCKRKIINKNTLMDVQRLVSHEHFKLLKKFSSQILQKCTKPGMLSKLDLLIPNVTVQEFYEVDISSSKQRERLRNHFIKAILNDNESENILNKIAIQIISFIRLIDKIISQLEGVGSKKSVPNKSFNFSKALNLKSDDQLKDFRTEVLKYKSDYDKIFNMNIEELIKEQTKLNIQQFKFYKN</sequence>
<gene>
    <name evidence="1" type="ORF">MENT_LOCUS34552</name>
</gene>
<accession>A0A6V7W589</accession>
<comment type="caution">
    <text evidence="1">The sequence shown here is derived from an EMBL/GenBank/DDBJ whole genome shotgun (WGS) entry which is preliminary data.</text>
</comment>
<dbReference type="Proteomes" id="UP000580250">
    <property type="component" value="Unassembled WGS sequence"/>
</dbReference>
<dbReference type="OrthoDB" id="5905661at2759"/>